<comment type="caution">
    <text evidence="4">The sequence shown here is derived from an EMBL/GenBank/DDBJ whole genome shotgun (WGS) entry which is preliminary data.</text>
</comment>
<organism evidence="4">
    <name type="scientific">marine sediment metagenome</name>
    <dbReference type="NCBI Taxonomy" id="412755"/>
    <lineage>
        <taxon>unclassified sequences</taxon>
        <taxon>metagenomes</taxon>
        <taxon>ecological metagenomes</taxon>
    </lineage>
</organism>
<dbReference type="EMBL" id="BARV01016040">
    <property type="protein sequence ID" value="GAI22382.1"/>
    <property type="molecule type" value="Genomic_DNA"/>
</dbReference>
<keyword evidence="1" id="KW-0285">Flavoprotein</keyword>
<proteinExistence type="predicted"/>
<evidence type="ECO:0000256" key="2">
    <source>
        <dbReference type="ARBA" id="ARBA00022827"/>
    </source>
</evidence>
<dbReference type="CDD" id="cd00207">
    <property type="entry name" value="fer2"/>
    <property type="match status" value="1"/>
</dbReference>
<dbReference type="Gene3D" id="3.10.20.30">
    <property type="match status" value="1"/>
</dbReference>
<evidence type="ECO:0000259" key="3">
    <source>
        <dbReference type="PROSITE" id="PS51085"/>
    </source>
</evidence>
<dbReference type="InterPro" id="IPR036010">
    <property type="entry name" value="2Fe-2S_ferredoxin-like_sf"/>
</dbReference>
<gene>
    <name evidence="4" type="ORF">S06H3_27621</name>
</gene>
<dbReference type="Pfam" id="PF00111">
    <property type="entry name" value="Fer2"/>
    <property type="match status" value="1"/>
</dbReference>
<dbReference type="PROSITE" id="PS51085">
    <property type="entry name" value="2FE2S_FER_2"/>
    <property type="match status" value="1"/>
</dbReference>
<protein>
    <recommendedName>
        <fullName evidence="3">2Fe-2S ferredoxin-type domain-containing protein</fullName>
    </recommendedName>
</protein>
<dbReference type="AlphaFoldDB" id="X1LSN3"/>
<dbReference type="GO" id="GO:0051536">
    <property type="term" value="F:iron-sulfur cluster binding"/>
    <property type="evidence" value="ECO:0007669"/>
    <property type="project" value="InterPro"/>
</dbReference>
<sequence>MPAGTLLIDAAAKAGILIDTPCGGQGRCGRCLVRVEKGQVSDYESPYLTTERIQQGWILACVAKVAGDLVISVPTRSEQDKITSESAVTRKAVITHLYARYK</sequence>
<evidence type="ECO:0000256" key="1">
    <source>
        <dbReference type="ARBA" id="ARBA00022630"/>
    </source>
</evidence>
<keyword evidence="2" id="KW-0274">FAD</keyword>
<dbReference type="PANTHER" id="PTHR43644">
    <property type="entry name" value="NA(+)-TRANSLOCATING NADH-QUINONE REDUCTASE SUBUNIT"/>
    <property type="match status" value="1"/>
</dbReference>
<name>X1LSN3_9ZZZZ</name>
<feature type="domain" description="2Fe-2S ferredoxin-type" evidence="3">
    <location>
        <begin position="1"/>
        <end position="77"/>
    </location>
</feature>
<accession>X1LSN3</accession>
<dbReference type="InterPro" id="IPR012675">
    <property type="entry name" value="Beta-grasp_dom_sf"/>
</dbReference>
<reference evidence="4" key="1">
    <citation type="journal article" date="2014" name="Front. Microbiol.">
        <title>High frequency of phylogenetically diverse reductive dehalogenase-homologous genes in deep subseafloor sedimentary metagenomes.</title>
        <authorList>
            <person name="Kawai M."/>
            <person name="Futagami T."/>
            <person name="Toyoda A."/>
            <person name="Takaki Y."/>
            <person name="Nishi S."/>
            <person name="Hori S."/>
            <person name="Arai W."/>
            <person name="Tsubouchi T."/>
            <person name="Morono Y."/>
            <person name="Uchiyama I."/>
            <person name="Ito T."/>
            <person name="Fujiyama A."/>
            <person name="Inagaki F."/>
            <person name="Takami H."/>
        </authorList>
    </citation>
    <scope>NUCLEOTIDE SEQUENCE</scope>
    <source>
        <strain evidence="4">Expedition CK06-06</strain>
    </source>
</reference>
<evidence type="ECO:0000313" key="4">
    <source>
        <dbReference type="EMBL" id="GAI22382.1"/>
    </source>
</evidence>
<dbReference type="InterPro" id="IPR001041">
    <property type="entry name" value="2Fe-2S_ferredoxin-type"/>
</dbReference>
<dbReference type="PANTHER" id="PTHR43644:SF1">
    <property type="entry name" value="NAD(P)H-FLAVIN REDUCTASE"/>
    <property type="match status" value="1"/>
</dbReference>
<dbReference type="SUPFAM" id="SSF54292">
    <property type="entry name" value="2Fe-2S ferredoxin-like"/>
    <property type="match status" value="1"/>
</dbReference>